<comment type="subcellular location">
    <subcellularLocation>
        <location evidence="1">Membrane</location>
        <topology evidence="1">Single-pass membrane protein</topology>
    </subcellularLocation>
</comment>
<feature type="domain" description="Bacterial virulence protein VirB8" evidence="7">
    <location>
        <begin position="19"/>
        <end position="243"/>
    </location>
</feature>
<evidence type="ECO:0000256" key="6">
    <source>
        <dbReference type="SAM" id="Phobius"/>
    </source>
</evidence>
<dbReference type="EMBL" id="FOCW01000013">
    <property type="protein sequence ID" value="SEN96141.1"/>
    <property type="molecule type" value="Genomic_DNA"/>
</dbReference>
<dbReference type="Gene3D" id="3.10.450.230">
    <property type="entry name" value="VirB8 protein"/>
    <property type="match status" value="1"/>
</dbReference>
<dbReference type="STRING" id="1121117.SAMN02745977_02453"/>
<evidence type="ECO:0000256" key="4">
    <source>
        <dbReference type="ARBA" id="ARBA00023136"/>
    </source>
</evidence>
<accession>A0A1H8KTJ6</accession>
<evidence type="ECO:0000313" key="8">
    <source>
        <dbReference type="EMBL" id="SEN96141.1"/>
    </source>
</evidence>
<dbReference type="RefSeq" id="WP_091818347.1">
    <property type="nucleotide sequence ID" value="NZ_FOCW01000013.1"/>
</dbReference>
<sequence>MLRRKKPAGDAAQPLLTAARDFETSLIDQMRRSERRAWRVATGAGLMSLLLAGGYGLVMPLKEQVPYLVLADPYRGTSSVARLEAGDTPLSASEAINKSNVAHFVIARESYDWELLNRRDRRVVHAMATDSALKEYVALYTPSHPDNPDTLYGKNASVRIKILSTVLTWGDATRNGTGVRTPIAASVRFERWLFDKATGQARPLDTRLATMKVSYDPHLQMNEEGRIENPLGFRVHSYRVDPEVSGTTPPHVPVPVPSPSPPVESAGAWPTVADPALTGNAALPMQTGGTHAARM</sequence>
<dbReference type="InterPro" id="IPR007430">
    <property type="entry name" value="VirB8"/>
</dbReference>
<proteinExistence type="predicted"/>
<name>A0A1H8KTJ6_9BURK</name>
<keyword evidence="2 6" id="KW-0812">Transmembrane</keyword>
<keyword evidence="9" id="KW-1185">Reference proteome</keyword>
<keyword evidence="3 6" id="KW-1133">Transmembrane helix</keyword>
<dbReference type="AlphaFoldDB" id="A0A1H8KTJ6"/>
<dbReference type="SUPFAM" id="SSF54427">
    <property type="entry name" value="NTF2-like"/>
    <property type="match status" value="1"/>
</dbReference>
<reference evidence="8 9" key="1">
    <citation type="submission" date="2016-10" db="EMBL/GenBank/DDBJ databases">
        <authorList>
            <person name="de Groot N.N."/>
        </authorList>
    </citation>
    <scope>NUCLEOTIDE SEQUENCE [LARGE SCALE GENOMIC DNA]</scope>
    <source>
        <strain evidence="8 9">DSM 15123</strain>
    </source>
</reference>
<feature type="region of interest" description="Disordered" evidence="5">
    <location>
        <begin position="242"/>
        <end position="266"/>
    </location>
</feature>
<dbReference type="Proteomes" id="UP000199531">
    <property type="component" value="Unassembled WGS sequence"/>
</dbReference>
<keyword evidence="4 6" id="KW-0472">Membrane</keyword>
<evidence type="ECO:0000313" key="9">
    <source>
        <dbReference type="Proteomes" id="UP000199531"/>
    </source>
</evidence>
<dbReference type="GO" id="GO:0016020">
    <property type="term" value="C:membrane"/>
    <property type="evidence" value="ECO:0007669"/>
    <property type="project" value="UniProtKB-SubCell"/>
</dbReference>
<evidence type="ECO:0000256" key="3">
    <source>
        <dbReference type="ARBA" id="ARBA00022989"/>
    </source>
</evidence>
<dbReference type="InterPro" id="IPR032710">
    <property type="entry name" value="NTF2-like_dom_sf"/>
</dbReference>
<evidence type="ECO:0000256" key="1">
    <source>
        <dbReference type="ARBA" id="ARBA00004167"/>
    </source>
</evidence>
<gene>
    <name evidence="8" type="ORF">SAMN02745977_02453</name>
</gene>
<feature type="transmembrane region" description="Helical" evidence="6">
    <location>
        <begin position="37"/>
        <end position="58"/>
    </location>
</feature>
<protein>
    <submittedName>
        <fullName evidence="8">Type IV secretion system protein VirB8</fullName>
    </submittedName>
</protein>
<dbReference type="Pfam" id="PF04335">
    <property type="entry name" value="VirB8"/>
    <property type="match status" value="1"/>
</dbReference>
<dbReference type="CDD" id="cd16424">
    <property type="entry name" value="VirB8"/>
    <property type="match status" value="1"/>
</dbReference>
<evidence type="ECO:0000256" key="5">
    <source>
        <dbReference type="SAM" id="MobiDB-lite"/>
    </source>
</evidence>
<organism evidence="8 9">
    <name type="scientific">Brachymonas denitrificans DSM 15123</name>
    <dbReference type="NCBI Taxonomy" id="1121117"/>
    <lineage>
        <taxon>Bacteria</taxon>
        <taxon>Pseudomonadati</taxon>
        <taxon>Pseudomonadota</taxon>
        <taxon>Betaproteobacteria</taxon>
        <taxon>Burkholderiales</taxon>
        <taxon>Comamonadaceae</taxon>
        <taxon>Brachymonas</taxon>
    </lineage>
</organism>
<feature type="compositionally biased region" description="Pro residues" evidence="5">
    <location>
        <begin position="250"/>
        <end position="262"/>
    </location>
</feature>
<dbReference type="OrthoDB" id="9816242at2"/>
<evidence type="ECO:0000259" key="7">
    <source>
        <dbReference type="Pfam" id="PF04335"/>
    </source>
</evidence>
<evidence type="ECO:0000256" key="2">
    <source>
        <dbReference type="ARBA" id="ARBA00022692"/>
    </source>
</evidence>